<sequence length="92" mass="10140">MNNQPHQTDSGAWVAFTYVSFAASVAMVALGVLFLPVDLATRGYMAIGMMMLVQSSFTIAKTARDRHEGTRLHKRIEEARVEELLAKAERGA</sequence>
<dbReference type="PANTHER" id="PTHR37290:SF1">
    <property type="entry name" value="INNER MEMBRANE PROTEIN YIAA"/>
    <property type="match status" value="1"/>
</dbReference>
<dbReference type="PANTHER" id="PTHR37290">
    <property type="entry name" value="INNER MEMBRANE PROTEIN YIAA-RELATED"/>
    <property type="match status" value="1"/>
</dbReference>
<feature type="transmembrane region" description="Helical" evidence="1">
    <location>
        <begin position="12"/>
        <end position="37"/>
    </location>
</feature>
<evidence type="ECO:0000256" key="1">
    <source>
        <dbReference type="SAM" id="Phobius"/>
    </source>
</evidence>
<accession>A0ABN1EV29</accession>
<proteinExistence type="predicted"/>
<dbReference type="EMBL" id="BAAAFZ010000011">
    <property type="protein sequence ID" value="GAA0575225.1"/>
    <property type="molecule type" value="Genomic_DNA"/>
</dbReference>
<keyword evidence="1" id="KW-0812">Transmembrane</keyword>
<dbReference type="RefSeq" id="WP_343894304.1">
    <property type="nucleotide sequence ID" value="NZ_BAAAFZ010000011.1"/>
</dbReference>
<evidence type="ECO:0000313" key="4">
    <source>
        <dbReference type="Proteomes" id="UP001501588"/>
    </source>
</evidence>
<keyword evidence="1" id="KW-1133">Transmembrane helix</keyword>
<comment type="caution">
    <text evidence="3">The sequence shown here is derived from an EMBL/GenBank/DDBJ whole genome shotgun (WGS) entry which is preliminary data.</text>
</comment>
<dbReference type="InterPro" id="IPR038972">
    <property type="entry name" value="YiaA-like"/>
</dbReference>
<name>A0ABN1EV29_9PROT</name>
<protein>
    <submittedName>
        <fullName evidence="3">YiaA/YiaB family inner membrane protein</fullName>
    </submittedName>
</protein>
<keyword evidence="4" id="KW-1185">Reference proteome</keyword>
<dbReference type="Proteomes" id="UP001501588">
    <property type="component" value="Unassembled WGS sequence"/>
</dbReference>
<evidence type="ECO:0000259" key="2">
    <source>
        <dbReference type="Pfam" id="PF05360"/>
    </source>
</evidence>
<evidence type="ECO:0000313" key="3">
    <source>
        <dbReference type="EMBL" id="GAA0575225.1"/>
    </source>
</evidence>
<gene>
    <name evidence="3" type="ORF">GCM10009416_12320</name>
</gene>
<dbReference type="InterPro" id="IPR008024">
    <property type="entry name" value="YiaAB"/>
</dbReference>
<reference evidence="3 4" key="1">
    <citation type="journal article" date="2019" name="Int. J. Syst. Evol. Microbiol.">
        <title>The Global Catalogue of Microorganisms (GCM) 10K type strain sequencing project: providing services to taxonomists for standard genome sequencing and annotation.</title>
        <authorList>
            <consortium name="The Broad Institute Genomics Platform"/>
            <consortium name="The Broad Institute Genome Sequencing Center for Infectious Disease"/>
            <person name="Wu L."/>
            <person name="Ma J."/>
        </authorList>
    </citation>
    <scope>NUCLEOTIDE SEQUENCE [LARGE SCALE GENOMIC DNA]</scope>
    <source>
        <strain evidence="3 4">JCM 9933</strain>
    </source>
</reference>
<dbReference type="Pfam" id="PF05360">
    <property type="entry name" value="YiaAB"/>
    <property type="match status" value="1"/>
</dbReference>
<organism evidence="3 4">
    <name type="scientific">Craurococcus roseus</name>
    <dbReference type="NCBI Taxonomy" id="77585"/>
    <lineage>
        <taxon>Bacteria</taxon>
        <taxon>Pseudomonadati</taxon>
        <taxon>Pseudomonadota</taxon>
        <taxon>Alphaproteobacteria</taxon>
        <taxon>Acetobacterales</taxon>
        <taxon>Acetobacteraceae</taxon>
        <taxon>Craurococcus</taxon>
    </lineage>
</organism>
<feature type="domain" description="YiaAB two helix" evidence="2">
    <location>
        <begin position="13"/>
        <end position="65"/>
    </location>
</feature>
<keyword evidence="1" id="KW-0472">Membrane</keyword>